<reference evidence="4 6" key="2">
    <citation type="submission" date="2016-10" db="EMBL/GenBank/DDBJ databases">
        <authorList>
            <person name="de Groot N.N."/>
        </authorList>
    </citation>
    <scope>NUCLEOTIDE SEQUENCE [LARGE SCALE GENOMIC DNA]</scope>
    <source>
        <strain evidence="4 6">Z-7982</strain>
    </source>
</reference>
<evidence type="ECO:0000313" key="7">
    <source>
        <dbReference type="Proteomes" id="UP000267921"/>
    </source>
</evidence>
<dbReference type="EMBL" id="FNMU01000005">
    <property type="protein sequence ID" value="SDW81109.1"/>
    <property type="molecule type" value="Genomic_DNA"/>
</dbReference>
<protein>
    <submittedName>
        <fullName evidence="3">ArsR family transcriptional regulator</fullName>
    </submittedName>
    <submittedName>
        <fullName evidence="4">Sugar-specific transcriptional regulator TrmB</fullName>
    </submittedName>
</protein>
<dbReference type="STRING" id="2177.BHR79_00715"/>
<dbReference type="Proteomes" id="UP000267921">
    <property type="component" value="Unassembled WGS sequence"/>
</dbReference>
<accession>A0A1L3PZU1</accession>
<evidence type="ECO:0000313" key="4">
    <source>
        <dbReference type="EMBL" id="SDW81109.1"/>
    </source>
</evidence>
<evidence type="ECO:0000313" key="2">
    <source>
        <dbReference type="EMBL" id="APH38147.1"/>
    </source>
</evidence>
<dbReference type="EMBL" id="CP017921">
    <property type="protein sequence ID" value="APH38147.1"/>
    <property type="molecule type" value="Genomic_DNA"/>
</dbReference>
<keyword evidence="5" id="KW-1185">Reference proteome</keyword>
<dbReference type="InterPro" id="IPR036388">
    <property type="entry name" value="WH-like_DNA-bd_sf"/>
</dbReference>
<evidence type="ECO:0000259" key="1">
    <source>
        <dbReference type="Pfam" id="PF01978"/>
    </source>
</evidence>
<dbReference type="EMBL" id="RJJG01000001">
    <property type="protein sequence ID" value="RNI10987.1"/>
    <property type="molecule type" value="Genomic_DNA"/>
</dbReference>
<sequence>MPEDIEDETEDKVYNALKESGKPMRSGEVAEAADIDKKVVSNTITKLKKKGLVCSPKRCYYAVSEE</sequence>
<reference evidence="2 5" key="1">
    <citation type="submission" date="2016-10" db="EMBL/GenBank/DDBJ databases">
        <title>Methanohalophilus halophilus.</title>
        <authorList>
            <person name="L'haridon S."/>
        </authorList>
    </citation>
    <scope>NUCLEOTIDE SEQUENCE [LARGE SCALE GENOMIC DNA]</scope>
    <source>
        <strain evidence="2 5">Z-7982</strain>
    </source>
</reference>
<dbReference type="Pfam" id="PF01978">
    <property type="entry name" value="TrmB"/>
    <property type="match status" value="1"/>
</dbReference>
<dbReference type="GeneID" id="30582232"/>
<dbReference type="KEGG" id="mhaz:BHR79_00715"/>
<feature type="domain" description="Transcription regulator TrmB N-terminal" evidence="1">
    <location>
        <begin position="8"/>
        <end position="56"/>
    </location>
</feature>
<evidence type="ECO:0000313" key="5">
    <source>
        <dbReference type="Proteomes" id="UP000186879"/>
    </source>
</evidence>
<dbReference type="SUPFAM" id="SSF46785">
    <property type="entry name" value="Winged helix' DNA-binding domain"/>
    <property type="match status" value="1"/>
</dbReference>
<dbReference type="OrthoDB" id="68967at2157"/>
<proteinExistence type="predicted"/>
<dbReference type="Proteomes" id="UP000186879">
    <property type="component" value="Chromosome"/>
</dbReference>
<evidence type="ECO:0000313" key="6">
    <source>
        <dbReference type="Proteomes" id="UP000198669"/>
    </source>
</evidence>
<organism evidence="2 5">
    <name type="scientific">Methanohalophilus halophilus</name>
    <dbReference type="NCBI Taxonomy" id="2177"/>
    <lineage>
        <taxon>Archaea</taxon>
        <taxon>Methanobacteriati</taxon>
        <taxon>Methanobacteriota</taxon>
        <taxon>Stenosarchaea group</taxon>
        <taxon>Methanomicrobia</taxon>
        <taxon>Methanosarcinales</taxon>
        <taxon>Methanosarcinaceae</taxon>
        <taxon>Methanohalophilus</taxon>
    </lineage>
</organism>
<name>A0A1L3PZU1_9EURY</name>
<dbReference type="Gene3D" id="1.10.10.10">
    <property type="entry name" value="Winged helix-like DNA-binding domain superfamily/Winged helix DNA-binding domain"/>
    <property type="match status" value="1"/>
</dbReference>
<evidence type="ECO:0000313" key="3">
    <source>
        <dbReference type="EMBL" id="RNI10987.1"/>
    </source>
</evidence>
<dbReference type="AlphaFoldDB" id="A0A1L3PZU1"/>
<gene>
    <name evidence="2" type="ORF">BHR79_00715</name>
    <name evidence="3" type="ORF">EFE40_02080</name>
    <name evidence="4" type="ORF">SAMN04515625_1633</name>
</gene>
<dbReference type="InterPro" id="IPR002831">
    <property type="entry name" value="Tscrpt_reg_TrmB_N"/>
</dbReference>
<reference evidence="3 7" key="3">
    <citation type="submission" date="2018-10" db="EMBL/GenBank/DDBJ databases">
        <title>Cultivation of a novel Methanohalophilus strain from Kebrit Deep of the Red Sea and a genomic comparison of members of the genus Methanohalophilus.</title>
        <authorList>
            <person name="Guan Y."/>
            <person name="Ngugi D.K."/>
            <person name="Stingl U."/>
        </authorList>
    </citation>
    <scope>NUCLEOTIDE SEQUENCE [LARGE SCALE GENOMIC DNA]</scope>
    <source>
        <strain evidence="3 7">DSM 3094</strain>
    </source>
</reference>
<dbReference type="InterPro" id="IPR036390">
    <property type="entry name" value="WH_DNA-bd_sf"/>
</dbReference>
<dbReference type="Proteomes" id="UP000198669">
    <property type="component" value="Unassembled WGS sequence"/>
</dbReference>
<dbReference type="RefSeq" id="WP_072560343.1">
    <property type="nucleotide sequence ID" value="NZ_CP017921.1"/>
</dbReference>